<dbReference type="EMBL" id="VCAO01000003">
    <property type="protein sequence ID" value="TMM48476.1"/>
    <property type="molecule type" value="Genomic_DNA"/>
</dbReference>
<organism evidence="1 2">
    <name type="scientific">Qipengyuania marisflavi</name>
    <dbReference type="NCBI Taxonomy" id="2486356"/>
    <lineage>
        <taxon>Bacteria</taxon>
        <taxon>Pseudomonadati</taxon>
        <taxon>Pseudomonadota</taxon>
        <taxon>Alphaproteobacteria</taxon>
        <taxon>Sphingomonadales</taxon>
        <taxon>Erythrobacteraceae</taxon>
        <taxon>Qipengyuania</taxon>
    </lineage>
</organism>
<gene>
    <name evidence="1" type="ORF">FEV51_08115</name>
</gene>
<protein>
    <submittedName>
        <fullName evidence="1">Uncharacterized protein</fullName>
    </submittedName>
</protein>
<evidence type="ECO:0000313" key="1">
    <source>
        <dbReference type="EMBL" id="TMM48476.1"/>
    </source>
</evidence>
<evidence type="ECO:0000313" key="2">
    <source>
        <dbReference type="Proteomes" id="UP000309668"/>
    </source>
</evidence>
<name>A0A5S3P6A0_9SPHN</name>
<proteinExistence type="predicted"/>
<dbReference type="AlphaFoldDB" id="A0A5S3P6A0"/>
<dbReference type="OrthoDB" id="7595337at2"/>
<keyword evidence="2" id="KW-1185">Reference proteome</keyword>
<reference evidence="1 2" key="1">
    <citation type="submission" date="2019-05" db="EMBL/GenBank/DDBJ databases">
        <title>Erythrobacter marisflavi sp. nov., isolated from isolated from water of an estuary environment.</title>
        <authorList>
            <person name="Yoon J.-H."/>
        </authorList>
    </citation>
    <scope>NUCLEOTIDE SEQUENCE [LARGE SCALE GENOMIC DNA]</scope>
    <source>
        <strain evidence="1 2">KEM-5</strain>
    </source>
</reference>
<comment type="caution">
    <text evidence="1">The sequence shown here is derived from an EMBL/GenBank/DDBJ whole genome shotgun (WGS) entry which is preliminary data.</text>
</comment>
<sequence>MLIDLLNGDQITAVPHATQYCDWLSRLSEGELLKIKDELNGMISCDEVHTSSWMPGSDWTGTPFQPIYEKAARSSFDAARKCFGLMVWQTFMERPDEWSFKKAEQGDRDFSGTVYFRVNAT</sequence>
<dbReference type="Proteomes" id="UP000309668">
    <property type="component" value="Unassembled WGS sequence"/>
</dbReference>
<accession>A0A5S3P6A0</accession>